<evidence type="ECO:0000259" key="5">
    <source>
        <dbReference type="Pfam" id="PF03968"/>
    </source>
</evidence>
<dbReference type="AlphaFoldDB" id="A0A918T0S7"/>
<evidence type="ECO:0000256" key="3">
    <source>
        <dbReference type="ARBA" id="ARBA00022764"/>
    </source>
</evidence>
<dbReference type="InterPro" id="IPR005653">
    <property type="entry name" value="OstA-like_N"/>
</dbReference>
<dbReference type="GO" id="GO:0015920">
    <property type="term" value="P:lipopolysaccharide transport"/>
    <property type="evidence" value="ECO:0007669"/>
    <property type="project" value="UniProtKB-UniRule"/>
</dbReference>
<reference evidence="6" key="1">
    <citation type="journal article" date="2014" name="Int. J. Syst. Evol. Microbiol.">
        <title>Complete genome sequence of Corynebacterium casei LMG S-19264T (=DSM 44701T), isolated from a smear-ripened cheese.</title>
        <authorList>
            <consortium name="US DOE Joint Genome Institute (JGI-PGF)"/>
            <person name="Walter F."/>
            <person name="Albersmeier A."/>
            <person name="Kalinowski J."/>
            <person name="Ruckert C."/>
        </authorList>
    </citation>
    <scope>NUCLEOTIDE SEQUENCE</scope>
    <source>
        <strain evidence="6">KCTC 23077</strain>
    </source>
</reference>
<keyword evidence="1 4" id="KW-0813">Transport</keyword>
<feature type="signal peptide" evidence="4">
    <location>
        <begin position="1"/>
        <end position="22"/>
    </location>
</feature>
<evidence type="ECO:0000313" key="7">
    <source>
        <dbReference type="Proteomes" id="UP000646426"/>
    </source>
</evidence>
<dbReference type="GO" id="GO:0017089">
    <property type="term" value="F:glycolipid transfer activity"/>
    <property type="evidence" value="ECO:0007669"/>
    <property type="project" value="TreeGrafter"/>
</dbReference>
<comment type="similarity">
    <text evidence="4">Belongs to the LptA family.</text>
</comment>
<keyword evidence="7" id="KW-1185">Reference proteome</keyword>
<sequence precursor="true">MNALRASSLALLLTLSTCPVVADARSSDRNQPMDIDAGATDYSLDDRRPTVLSGNVEITQGTLDIRSDRAEITQKGGEPVRVVLSGGPVKLNQQLDDGSPMSATASKVDYDLTTEIVIFIGNVAIKQPRGSLTGERVVYNMRTGQVQSGGKDSGRVKMRILPRNAQGGG</sequence>
<dbReference type="NCBIfam" id="TIGR03002">
    <property type="entry name" value="outer_YhbN_LptA"/>
    <property type="match status" value="1"/>
</dbReference>
<dbReference type="Proteomes" id="UP000646426">
    <property type="component" value="Unassembled WGS sequence"/>
</dbReference>
<protein>
    <recommendedName>
        <fullName evidence="4">Lipopolysaccharide export system protein LptA</fullName>
    </recommendedName>
</protein>
<dbReference type="InterPro" id="IPR014340">
    <property type="entry name" value="LptA"/>
</dbReference>
<dbReference type="EMBL" id="BMYD01000001">
    <property type="protein sequence ID" value="GHA77412.1"/>
    <property type="molecule type" value="Genomic_DNA"/>
</dbReference>
<proteinExistence type="inferred from homology"/>
<dbReference type="GO" id="GO:0009279">
    <property type="term" value="C:cell outer membrane"/>
    <property type="evidence" value="ECO:0007669"/>
    <property type="project" value="TreeGrafter"/>
</dbReference>
<dbReference type="PANTHER" id="PTHR36504:SF1">
    <property type="entry name" value="LIPOPOLYSACCHARIDE EXPORT SYSTEM PROTEIN LPTA"/>
    <property type="match status" value="1"/>
</dbReference>
<dbReference type="Gene3D" id="2.60.450.10">
    <property type="entry name" value="Lipopolysaccharide (LPS) transport protein A like domain"/>
    <property type="match status" value="1"/>
</dbReference>
<name>A0A918T0S7_9GAMM</name>
<dbReference type="HAMAP" id="MF_01914">
    <property type="entry name" value="LPS_assembly_LptA"/>
    <property type="match status" value="1"/>
</dbReference>
<reference evidence="6" key="2">
    <citation type="submission" date="2020-09" db="EMBL/GenBank/DDBJ databases">
        <authorList>
            <person name="Sun Q."/>
            <person name="Kim S."/>
        </authorList>
    </citation>
    <scope>NUCLEOTIDE SEQUENCE</scope>
    <source>
        <strain evidence="6">KCTC 23077</strain>
    </source>
</reference>
<dbReference type="RefSeq" id="WP_189454527.1">
    <property type="nucleotide sequence ID" value="NZ_BMYD01000001.1"/>
</dbReference>
<dbReference type="GO" id="GO:0001530">
    <property type="term" value="F:lipopolysaccharide binding"/>
    <property type="evidence" value="ECO:0007669"/>
    <property type="project" value="InterPro"/>
</dbReference>
<comment type="caution">
    <text evidence="6">The sequence shown here is derived from an EMBL/GenBank/DDBJ whole genome shotgun (WGS) entry which is preliminary data.</text>
</comment>
<comment type="function">
    <text evidence="4">Involved in the assembly of lipopolysaccharide (LPS). Required for the translocation of LPS from the inner membrane to the outer membrane. May form a bridge between the inner membrane and the outer membrane, via interactions with LptC and LptD, thereby facilitating LPS transfer across the periplasm.</text>
</comment>
<accession>A0A918T0S7</accession>
<evidence type="ECO:0000256" key="4">
    <source>
        <dbReference type="HAMAP-Rule" id="MF_01914"/>
    </source>
</evidence>
<feature type="domain" description="Organic solvent tolerance-like N-terminal" evidence="5">
    <location>
        <begin position="43"/>
        <end position="144"/>
    </location>
</feature>
<dbReference type="GO" id="GO:0043165">
    <property type="term" value="P:Gram-negative-bacterium-type cell outer membrane assembly"/>
    <property type="evidence" value="ECO:0007669"/>
    <property type="project" value="UniProtKB-UniRule"/>
</dbReference>
<comment type="subcellular location">
    <subcellularLocation>
        <location evidence="4">Periplasm</location>
    </subcellularLocation>
</comment>
<dbReference type="GO" id="GO:0030288">
    <property type="term" value="C:outer membrane-bounded periplasmic space"/>
    <property type="evidence" value="ECO:0007669"/>
    <property type="project" value="TreeGrafter"/>
</dbReference>
<feature type="chain" id="PRO_5038195295" description="Lipopolysaccharide export system protein LptA" evidence="4">
    <location>
        <begin position="23"/>
        <end position="169"/>
    </location>
</feature>
<evidence type="ECO:0000313" key="6">
    <source>
        <dbReference type="EMBL" id="GHA77412.1"/>
    </source>
</evidence>
<dbReference type="InterPro" id="IPR052037">
    <property type="entry name" value="LPS_export_LptA"/>
</dbReference>
<organism evidence="6 7">
    <name type="scientific">Cognatilysobacter bugurensis</name>
    <dbReference type="NCBI Taxonomy" id="543356"/>
    <lineage>
        <taxon>Bacteria</taxon>
        <taxon>Pseudomonadati</taxon>
        <taxon>Pseudomonadota</taxon>
        <taxon>Gammaproteobacteria</taxon>
        <taxon>Lysobacterales</taxon>
        <taxon>Lysobacteraceae</taxon>
        <taxon>Cognatilysobacter</taxon>
    </lineage>
</organism>
<keyword evidence="3 4" id="KW-0574">Periplasm</keyword>
<evidence type="ECO:0000256" key="2">
    <source>
        <dbReference type="ARBA" id="ARBA00022729"/>
    </source>
</evidence>
<evidence type="ECO:0000256" key="1">
    <source>
        <dbReference type="ARBA" id="ARBA00022448"/>
    </source>
</evidence>
<gene>
    <name evidence="4 6" type="primary">lptA</name>
    <name evidence="6" type="ORF">GCM10007067_13520</name>
</gene>
<comment type="subunit">
    <text evidence="4">Component of the lipopolysaccharide transport and assembly complex.</text>
</comment>
<dbReference type="PANTHER" id="PTHR36504">
    <property type="entry name" value="LIPOPOLYSACCHARIDE EXPORT SYSTEM PROTEIN LPTA"/>
    <property type="match status" value="1"/>
</dbReference>
<keyword evidence="2 4" id="KW-0732">Signal</keyword>
<dbReference type="Pfam" id="PF03968">
    <property type="entry name" value="LptD_N"/>
    <property type="match status" value="1"/>
</dbReference>